<organism evidence="1 2">
    <name type="scientific">Gloeophyllum trabeum (strain ATCC 11539 / FP-39264 / Madison 617)</name>
    <name type="common">Brown rot fungus</name>
    <dbReference type="NCBI Taxonomy" id="670483"/>
    <lineage>
        <taxon>Eukaryota</taxon>
        <taxon>Fungi</taxon>
        <taxon>Dikarya</taxon>
        <taxon>Basidiomycota</taxon>
        <taxon>Agaricomycotina</taxon>
        <taxon>Agaricomycetes</taxon>
        <taxon>Gloeophyllales</taxon>
        <taxon>Gloeophyllaceae</taxon>
        <taxon>Gloeophyllum</taxon>
    </lineage>
</organism>
<dbReference type="AlphaFoldDB" id="S7RZ16"/>
<dbReference type="EMBL" id="KB469298">
    <property type="protein sequence ID" value="EPQ58679.1"/>
    <property type="molecule type" value="Genomic_DNA"/>
</dbReference>
<dbReference type="KEGG" id="gtr:GLOTRDRAFT_127169"/>
<evidence type="ECO:0000313" key="1">
    <source>
        <dbReference type="EMBL" id="EPQ58679.1"/>
    </source>
</evidence>
<reference evidence="1 2" key="1">
    <citation type="journal article" date="2012" name="Science">
        <title>The Paleozoic origin of enzymatic lignin decomposition reconstructed from 31 fungal genomes.</title>
        <authorList>
            <person name="Floudas D."/>
            <person name="Binder M."/>
            <person name="Riley R."/>
            <person name="Barry K."/>
            <person name="Blanchette R.A."/>
            <person name="Henrissat B."/>
            <person name="Martinez A.T."/>
            <person name="Otillar R."/>
            <person name="Spatafora J.W."/>
            <person name="Yadav J.S."/>
            <person name="Aerts A."/>
            <person name="Benoit I."/>
            <person name="Boyd A."/>
            <person name="Carlson A."/>
            <person name="Copeland A."/>
            <person name="Coutinho P.M."/>
            <person name="de Vries R.P."/>
            <person name="Ferreira P."/>
            <person name="Findley K."/>
            <person name="Foster B."/>
            <person name="Gaskell J."/>
            <person name="Glotzer D."/>
            <person name="Gorecki P."/>
            <person name="Heitman J."/>
            <person name="Hesse C."/>
            <person name="Hori C."/>
            <person name="Igarashi K."/>
            <person name="Jurgens J.A."/>
            <person name="Kallen N."/>
            <person name="Kersten P."/>
            <person name="Kohler A."/>
            <person name="Kuees U."/>
            <person name="Kumar T.K.A."/>
            <person name="Kuo A."/>
            <person name="LaButti K."/>
            <person name="Larrondo L.F."/>
            <person name="Lindquist E."/>
            <person name="Ling A."/>
            <person name="Lombard V."/>
            <person name="Lucas S."/>
            <person name="Lundell T."/>
            <person name="Martin R."/>
            <person name="McLaughlin D.J."/>
            <person name="Morgenstern I."/>
            <person name="Morin E."/>
            <person name="Murat C."/>
            <person name="Nagy L.G."/>
            <person name="Nolan M."/>
            <person name="Ohm R.A."/>
            <person name="Patyshakuliyeva A."/>
            <person name="Rokas A."/>
            <person name="Ruiz-Duenas F.J."/>
            <person name="Sabat G."/>
            <person name="Salamov A."/>
            <person name="Samejima M."/>
            <person name="Schmutz J."/>
            <person name="Slot J.C."/>
            <person name="St John F."/>
            <person name="Stenlid J."/>
            <person name="Sun H."/>
            <person name="Sun S."/>
            <person name="Syed K."/>
            <person name="Tsang A."/>
            <person name="Wiebenga A."/>
            <person name="Young D."/>
            <person name="Pisabarro A."/>
            <person name="Eastwood D.C."/>
            <person name="Martin F."/>
            <person name="Cullen D."/>
            <person name="Grigoriev I.V."/>
            <person name="Hibbett D.S."/>
        </authorList>
    </citation>
    <scope>NUCLEOTIDE SEQUENCE [LARGE SCALE GENOMIC DNA]</scope>
    <source>
        <strain evidence="1 2">ATCC 11539</strain>
    </source>
</reference>
<dbReference type="Proteomes" id="UP000030669">
    <property type="component" value="Unassembled WGS sequence"/>
</dbReference>
<proteinExistence type="predicted"/>
<name>S7RZ16_GLOTA</name>
<dbReference type="RefSeq" id="XP_007863794.1">
    <property type="nucleotide sequence ID" value="XM_007865603.1"/>
</dbReference>
<sequence length="216" mass="24143">MEQELDEALAYLPPTSHGTLPSMEVFPVLALANAIRINLYKNVPGQRHDRCLGAAFSMASMVTLVTENNCNQVDPIVSACLTIAARLLIDLLPENSPAPCGYGYREALNVLVIALRRLGVLFPVAEGYANSLDEEWARMRFVVGPGGWFVVVMIETWGYLLDLFSMRLNWRLGEWTTVQTNSLKNPVLMALVPDDQPQHGYMLSYRVDKKLMWQGG</sequence>
<keyword evidence="2" id="KW-1185">Reference proteome</keyword>
<dbReference type="GeneID" id="19301492"/>
<evidence type="ECO:0000313" key="2">
    <source>
        <dbReference type="Proteomes" id="UP000030669"/>
    </source>
</evidence>
<accession>S7RZ16</accession>
<dbReference type="STRING" id="670483.S7RZ16"/>
<dbReference type="OrthoDB" id="2309723at2759"/>
<dbReference type="HOGENOM" id="CLU_1277733_0_0_1"/>
<gene>
    <name evidence="1" type="ORF">GLOTRDRAFT_127169</name>
</gene>
<protein>
    <submittedName>
        <fullName evidence="1">Uncharacterized protein</fullName>
    </submittedName>
</protein>